<dbReference type="InterPro" id="IPR047216">
    <property type="entry name" value="Endonuclease_DUF559_bact"/>
</dbReference>
<dbReference type="PANTHER" id="PTHR38590">
    <property type="entry name" value="BLL0828 PROTEIN"/>
    <property type="match status" value="1"/>
</dbReference>
<dbReference type="Proteomes" id="UP000681075">
    <property type="component" value="Unassembled WGS sequence"/>
</dbReference>
<dbReference type="Pfam" id="PF04480">
    <property type="entry name" value="DUF559"/>
    <property type="match status" value="1"/>
</dbReference>
<dbReference type="InterPro" id="IPR007569">
    <property type="entry name" value="DUF559"/>
</dbReference>
<keyword evidence="3" id="KW-1185">Reference proteome</keyword>
<evidence type="ECO:0000259" key="1">
    <source>
        <dbReference type="Pfam" id="PF04480"/>
    </source>
</evidence>
<feature type="domain" description="DUF559" evidence="1">
    <location>
        <begin position="4"/>
        <end position="108"/>
    </location>
</feature>
<evidence type="ECO:0000313" key="2">
    <source>
        <dbReference type="EMBL" id="GIL39207.1"/>
    </source>
</evidence>
<comment type="caution">
    <text evidence="2">The sequence shown here is derived from an EMBL/GenBank/DDBJ whole genome shotgun (WGS) entry which is preliminary data.</text>
</comment>
<reference evidence="2" key="1">
    <citation type="submission" date="2021-02" db="EMBL/GenBank/DDBJ databases">
        <title>Genome sequence of Rhodospirillales sp. strain TMPK1 isolated from soil.</title>
        <authorList>
            <person name="Nakai R."/>
            <person name="Kusada H."/>
            <person name="Tamaki H."/>
        </authorList>
    </citation>
    <scope>NUCLEOTIDE SEQUENCE</scope>
    <source>
        <strain evidence="2">TMPK1</strain>
    </source>
</reference>
<proteinExistence type="predicted"/>
<organism evidence="2 3">
    <name type="scientific">Roseiterribacter gracilis</name>
    <dbReference type="NCBI Taxonomy" id="2812848"/>
    <lineage>
        <taxon>Bacteria</taxon>
        <taxon>Pseudomonadati</taxon>
        <taxon>Pseudomonadota</taxon>
        <taxon>Alphaproteobacteria</taxon>
        <taxon>Rhodospirillales</taxon>
        <taxon>Roseiterribacteraceae</taxon>
        <taxon>Roseiterribacter</taxon>
    </lineage>
</organism>
<gene>
    <name evidence="2" type="primary">ycjD</name>
    <name evidence="2" type="ORF">TMPK1_14440</name>
</gene>
<dbReference type="SUPFAM" id="SSF52980">
    <property type="entry name" value="Restriction endonuclease-like"/>
    <property type="match status" value="1"/>
</dbReference>
<name>A0A8S8XD53_9PROT</name>
<dbReference type="AlphaFoldDB" id="A0A8S8XD53"/>
<evidence type="ECO:0000313" key="3">
    <source>
        <dbReference type="Proteomes" id="UP000681075"/>
    </source>
</evidence>
<sequence length="114" mass="12951">MRPSERARALRRVATDVERSLWRRMRNRALAGCKFRRQLPIGPYFADFACVEAKLVVELDGSQHADAAAYDATRTAYMEAQGWRVLRFWNNEVMQNLDGVLVAIAAALNQEPSP</sequence>
<protein>
    <recommendedName>
        <fullName evidence="1">DUF559 domain-containing protein</fullName>
    </recommendedName>
</protein>
<dbReference type="CDD" id="cd01038">
    <property type="entry name" value="Endonuclease_DUF559"/>
    <property type="match status" value="1"/>
</dbReference>
<dbReference type="PANTHER" id="PTHR38590:SF1">
    <property type="entry name" value="BLL0828 PROTEIN"/>
    <property type="match status" value="1"/>
</dbReference>
<dbReference type="EMBL" id="BOPV01000001">
    <property type="protein sequence ID" value="GIL39207.1"/>
    <property type="molecule type" value="Genomic_DNA"/>
</dbReference>
<accession>A0A8S8XD53</accession>
<dbReference type="Gene3D" id="3.40.960.10">
    <property type="entry name" value="VSR Endonuclease"/>
    <property type="match status" value="1"/>
</dbReference>
<dbReference type="RefSeq" id="WP_420242305.1">
    <property type="nucleotide sequence ID" value="NZ_BOPV01000001.1"/>
</dbReference>
<dbReference type="InterPro" id="IPR011335">
    <property type="entry name" value="Restrct_endonuc-II-like"/>
</dbReference>